<gene>
    <name evidence="2" type="primary">LOC142163195</name>
</gene>
<dbReference type="Proteomes" id="UP000790787">
    <property type="component" value="Chromosome 8"/>
</dbReference>
<proteinExistence type="predicted"/>
<name>A0AC58RV41_TOBAC</name>
<keyword evidence="1" id="KW-1185">Reference proteome</keyword>
<evidence type="ECO:0000313" key="1">
    <source>
        <dbReference type="Proteomes" id="UP000790787"/>
    </source>
</evidence>
<protein>
    <submittedName>
        <fullName evidence="2">Uncharacterized protein LOC142163195</fullName>
    </submittedName>
</protein>
<organism evidence="1 2">
    <name type="scientific">Nicotiana tabacum</name>
    <name type="common">Common tobacco</name>
    <dbReference type="NCBI Taxonomy" id="4097"/>
    <lineage>
        <taxon>Eukaryota</taxon>
        <taxon>Viridiplantae</taxon>
        <taxon>Streptophyta</taxon>
        <taxon>Embryophyta</taxon>
        <taxon>Tracheophyta</taxon>
        <taxon>Spermatophyta</taxon>
        <taxon>Magnoliopsida</taxon>
        <taxon>eudicotyledons</taxon>
        <taxon>Gunneridae</taxon>
        <taxon>Pentapetalae</taxon>
        <taxon>asterids</taxon>
        <taxon>lamiids</taxon>
        <taxon>Solanales</taxon>
        <taxon>Solanaceae</taxon>
        <taxon>Nicotianoideae</taxon>
        <taxon>Nicotianeae</taxon>
        <taxon>Nicotiana</taxon>
    </lineage>
</organism>
<sequence>MCIALQAKRKLEFVIGTCRKDRFRTELHEDWETCNAIVLSWIMNTVLPDLLSGIVYASSAHLGTDSVSTYFTKLKELWAEYDALIPSPGCDCPKSRDYIEHLQQQRLLQFLISLNESYKHAHIQILMKTIEPIFNQAYAMIIEDESQRSQHFPPLTGKIDPMAVHENCYKLIGYPADFKAKKKFVVNNAVGNNVADKKSQVVKSEVAGKSSKGGYFFTEEQYNHILGMLNRNKNAIAPQVNLAGIAPYFMADLGTTEWIVDSGASHHITASLNTLINTSLTGKVRGIDKEQGGLYIVRKKNNQNSVKNLMTSAIVQGKTIYNSLWHQRLGHASIKTMKHMSFLWDKVLDVATNKDYSICPLAKRSKLMFPTSHTVSEKPLELIYIDLKFQTRNWREYVEGVIYLINRLPTDVLQGKSPYELLHGRPPSLDHLRVFGCLCYATTSVRNDKFDARARATVFLGYSTTQKGYKLLDLSNNKFFMSRDVVFKEHIFPFAKPTEAHLFVSDFYADAATYAVDDVHSIDADATIDVVYANSPAHADTVPNQADIDSVEHEHLDNVESEELAEILDSVPSTDNSRDEVPDGNLFEEVYMELPQGFRRHGETKKFKVKDLGELEFFLRIEMLRSHKVILLNQRKYALQLILDLELGGAKPVSTPLDTNQKFTSIEHDKHLGVSGDEPLEDVTAYQRLIGGYCT</sequence>
<reference evidence="1" key="1">
    <citation type="journal article" date="2014" name="Nat. Commun.">
        <title>The tobacco genome sequence and its comparison with those of tomato and potato.</title>
        <authorList>
            <person name="Sierro N."/>
            <person name="Battey J.N."/>
            <person name="Ouadi S."/>
            <person name="Bakaher N."/>
            <person name="Bovet L."/>
            <person name="Willig A."/>
            <person name="Goepfert S."/>
            <person name="Peitsch M.C."/>
            <person name="Ivanov N.V."/>
        </authorList>
    </citation>
    <scope>NUCLEOTIDE SEQUENCE [LARGE SCALE GENOMIC DNA]</scope>
</reference>
<reference evidence="2" key="2">
    <citation type="submission" date="2025-08" db="UniProtKB">
        <authorList>
            <consortium name="RefSeq"/>
        </authorList>
    </citation>
    <scope>IDENTIFICATION</scope>
    <source>
        <tissue evidence="2">Leaf</tissue>
    </source>
</reference>
<evidence type="ECO:0000313" key="2">
    <source>
        <dbReference type="RefSeq" id="XP_075076555.1"/>
    </source>
</evidence>
<dbReference type="RefSeq" id="XP_075076555.1">
    <property type="nucleotide sequence ID" value="XM_075220454.1"/>
</dbReference>
<accession>A0AC58RV41</accession>